<dbReference type="Proteomes" id="UP000004756">
    <property type="component" value="Unassembled WGS sequence"/>
</dbReference>
<keyword evidence="1" id="KW-0472">Membrane</keyword>
<dbReference type="HOGENOM" id="CLU_124870_0_0_9"/>
<feature type="transmembrane region" description="Helical" evidence="1">
    <location>
        <begin position="12"/>
        <end position="29"/>
    </location>
</feature>
<reference evidence="2 3" key="1">
    <citation type="submission" date="2009-01" db="EMBL/GenBank/DDBJ databases">
        <authorList>
            <person name="Fulton L."/>
            <person name="Clifton S."/>
            <person name="Fulton B."/>
            <person name="Xu J."/>
            <person name="Minx P."/>
            <person name="Pepin K.H."/>
            <person name="Johnson M."/>
            <person name="Bhonagiri V."/>
            <person name="Nash W.E."/>
            <person name="Mardis E.R."/>
            <person name="Wilson R.K."/>
        </authorList>
    </citation>
    <scope>NUCLEOTIDE SEQUENCE [LARGE SCALE GENOMIC DNA]</scope>
    <source>
        <strain evidence="2 3">DSM 15981</strain>
    </source>
</reference>
<proteinExistence type="predicted"/>
<evidence type="ECO:0000256" key="1">
    <source>
        <dbReference type="SAM" id="Phobius"/>
    </source>
</evidence>
<gene>
    <name evidence="2" type="ORF">CLOSTASPAR_04063</name>
</gene>
<evidence type="ECO:0000313" key="2">
    <source>
        <dbReference type="EMBL" id="EEG53880.1"/>
    </source>
</evidence>
<dbReference type="Pfam" id="PF11070">
    <property type="entry name" value="DUF2871"/>
    <property type="match status" value="1"/>
</dbReference>
<feature type="transmembrane region" description="Helical" evidence="1">
    <location>
        <begin position="86"/>
        <end position="104"/>
    </location>
</feature>
<dbReference type="AlphaFoldDB" id="C0D469"/>
<keyword evidence="3" id="KW-1185">Reference proteome</keyword>
<name>C0D469_9FIRM</name>
<feature type="transmembrane region" description="Helical" evidence="1">
    <location>
        <begin position="116"/>
        <end position="136"/>
    </location>
</feature>
<dbReference type="InterPro" id="IPR021299">
    <property type="entry name" value="DUF2871"/>
</dbReference>
<accession>C0D469</accession>
<sequence length="143" mass="16083">MKGKTTMIKRYLNTAILYAILAMIFGVFYREFTKFNHFTGKTNLSVMHTHYFLLGMFFFLFLMLLEQNFGFSGQPNTGKLLITYQLGLNITALGFLMRGLTQVWGTALSRTMDASISGIAGIGHILMGVSLILLLLKIKKQVS</sequence>
<keyword evidence="1" id="KW-0812">Transmembrane</keyword>
<keyword evidence="1" id="KW-1133">Transmembrane helix</keyword>
<feature type="transmembrane region" description="Helical" evidence="1">
    <location>
        <begin position="49"/>
        <end position="65"/>
    </location>
</feature>
<protein>
    <recommendedName>
        <fullName evidence="4">DUF2871 domain-containing protein</fullName>
    </recommendedName>
</protein>
<evidence type="ECO:0000313" key="3">
    <source>
        <dbReference type="Proteomes" id="UP000004756"/>
    </source>
</evidence>
<reference evidence="2 3" key="2">
    <citation type="submission" date="2009-02" db="EMBL/GenBank/DDBJ databases">
        <title>Draft genome sequence of Clostridium asparagiforme (DSM 15981).</title>
        <authorList>
            <person name="Sudarsanam P."/>
            <person name="Ley R."/>
            <person name="Guruge J."/>
            <person name="Turnbaugh P.J."/>
            <person name="Mahowald M."/>
            <person name="Liep D."/>
            <person name="Gordon J."/>
        </authorList>
    </citation>
    <scope>NUCLEOTIDE SEQUENCE [LARGE SCALE GENOMIC DNA]</scope>
    <source>
        <strain evidence="2 3">DSM 15981</strain>
    </source>
</reference>
<dbReference type="EMBL" id="ACCJ01000325">
    <property type="protein sequence ID" value="EEG53880.1"/>
    <property type="molecule type" value="Genomic_DNA"/>
</dbReference>
<organism evidence="2 3">
    <name type="scientific">[Clostridium] asparagiforme DSM 15981</name>
    <dbReference type="NCBI Taxonomy" id="518636"/>
    <lineage>
        <taxon>Bacteria</taxon>
        <taxon>Bacillati</taxon>
        <taxon>Bacillota</taxon>
        <taxon>Clostridia</taxon>
        <taxon>Lachnospirales</taxon>
        <taxon>Lachnospiraceae</taxon>
        <taxon>Enterocloster</taxon>
    </lineage>
</organism>
<evidence type="ECO:0008006" key="4">
    <source>
        <dbReference type="Google" id="ProtNLM"/>
    </source>
</evidence>
<comment type="caution">
    <text evidence="2">The sequence shown here is derived from an EMBL/GenBank/DDBJ whole genome shotgun (WGS) entry which is preliminary data.</text>
</comment>